<evidence type="ECO:0000313" key="3">
    <source>
        <dbReference type="Proteomes" id="UP000178776"/>
    </source>
</evidence>
<organism evidence="2 3">
    <name type="scientific">Chromobacterium vaccinii</name>
    <dbReference type="NCBI Taxonomy" id="1108595"/>
    <lineage>
        <taxon>Bacteria</taxon>
        <taxon>Pseudomonadati</taxon>
        <taxon>Pseudomonadota</taxon>
        <taxon>Betaproteobacteria</taxon>
        <taxon>Neisseriales</taxon>
        <taxon>Chromobacteriaceae</taxon>
        <taxon>Chromobacterium</taxon>
    </lineage>
</organism>
<gene>
    <name evidence="2" type="ORF">BKX93_01975</name>
</gene>
<protein>
    <submittedName>
        <fullName evidence="2">Uncharacterized protein</fullName>
    </submittedName>
</protein>
<dbReference type="STRING" id="1108595.BKX93_01975"/>
<dbReference type="RefSeq" id="WP_070978458.1">
    <property type="nucleotide sequence ID" value="NZ_CP017707.1"/>
</dbReference>
<evidence type="ECO:0000313" key="2">
    <source>
        <dbReference type="EMBL" id="AOZ48884.1"/>
    </source>
</evidence>
<dbReference type="AlphaFoldDB" id="A0A1D9LCH4"/>
<evidence type="ECO:0000256" key="1">
    <source>
        <dbReference type="SAM" id="MobiDB-lite"/>
    </source>
</evidence>
<proteinExistence type="predicted"/>
<sequence>MATIDPVCEARRALRHISRVKTHLDQLPDTLRGEIFRLPARQTPLILALSPETLHDLLEAIYGVECARERLLQSLTAFGQPKETKPAGVKAGKRRAAPCNS</sequence>
<reference evidence="2 3" key="1">
    <citation type="submission" date="2016-10" db="EMBL/GenBank/DDBJ databases">
        <title>Chromobacterium muskegensis sp. nov., an insecticidal bacterium isolated from Sphagnum bogs.</title>
        <authorList>
            <person name="Sparks M.E."/>
            <person name="Blackburn M.B."/>
            <person name="Gundersen-Rindal D.E."/>
            <person name="Mitchell A."/>
            <person name="Farrar R."/>
            <person name="Kuhar D."/>
        </authorList>
    </citation>
    <scope>NUCLEOTIDE SEQUENCE [LARGE SCALE GENOMIC DNA]</scope>
    <source>
        <strain evidence="2 3">21-1</strain>
    </source>
</reference>
<dbReference type="KEGG" id="cvc:BKX93_01975"/>
<dbReference type="Proteomes" id="UP000178776">
    <property type="component" value="Chromosome"/>
</dbReference>
<feature type="compositionally biased region" description="Basic residues" evidence="1">
    <location>
        <begin position="91"/>
        <end position="101"/>
    </location>
</feature>
<accession>A0A1D9LCH4</accession>
<dbReference type="GeneID" id="68844230"/>
<feature type="region of interest" description="Disordered" evidence="1">
    <location>
        <begin position="81"/>
        <end position="101"/>
    </location>
</feature>
<name>A0A1D9LCH4_9NEIS</name>
<dbReference type="EMBL" id="CP017707">
    <property type="protein sequence ID" value="AOZ48884.1"/>
    <property type="molecule type" value="Genomic_DNA"/>
</dbReference>